<evidence type="ECO:0000256" key="4">
    <source>
        <dbReference type="ARBA" id="ARBA00047304"/>
    </source>
</evidence>
<comment type="caution">
    <text evidence="6">The sequence shown here is derived from an EMBL/GenBank/DDBJ whole genome shotgun (WGS) entry which is preliminary data.</text>
</comment>
<dbReference type="GO" id="GO:0007165">
    <property type="term" value="P:signal transduction"/>
    <property type="evidence" value="ECO:0007669"/>
    <property type="project" value="InterPro"/>
</dbReference>
<protein>
    <recommendedName>
        <fullName evidence="1">ADP-ribosyl cyclase/cyclic ADP-ribose hydrolase</fullName>
        <ecNumber evidence="1">3.2.2.6</ecNumber>
    </recommendedName>
</protein>
<gene>
    <name evidence="6" type="ORF">KC19_7G014600</name>
</gene>
<feature type="domain" description="TIR" evidence="5">
    <location>
        <begin position="2"/>
        <end position="167"/>
    </location>
</feature>
<evidence type="ECO:0000256" key="3">
    <source>
        <dbReference type="ARBA" id="ARBA00023027"/>
    </source>
</evidence>
<dbReference type="GO" id="GO:0061809">
    <property type="term" value="F:NAD+ nucleosidase activity, cyclic ADP-ribose generating"/>
    <property type="evidence" value="ECO:0007669"/>
    <property type="project" value="UniProtKB-EC"/>
</dbReference>
<dbReference type="SMART" id="SM00255">
    <property type="entry name" value="TIR"/>
    <property type="match status" value="1"/>
</dbReference>
<dbReference type="InterPro" id="IPR035897">
    <property type="entry name" value="Toll_tir_struct_dom_sf"/>
</dbReference>
<dbReference type="EMBL" id="CM026428">
    <property type="protein sequence ID" value="KAG0565784.1"/>
    <property type="molecule type" value="Genomic_DNA"/>
</dbReference>
<comment type="catalytic activity">
    <reaction evidence="4">
        <text>NAD(+) + H2O = ADP-D-ribose + nicotinamide + H(+)</text>
        <dbReference type="Rhea" id="RHEA:16301"/>
        <dbReference type="ChEBI" id="CHEBI:15377"/>
        <dbReference type="ChEBI" id="CHEBI:15378"/>
        <dbReference type="ChEBI" id="CHEBI:17154"/>
        <dbReference type="ChEBI" id="CHEBI:57540"/>
        <dbReference type="ChEBI" id="CHEBI:57967"/>
        <dbReference type="EC" id="3.2.2.6"/>
    </reaction>
    <physiologicalReaction direction="left-to-right" evidence="4">
        <dbReference type="Rhea" id="RHEA:16302"/>
    </physiologicalReaction>
</comment>
<dbReference type="SUPFAM" id="SSF52200">
    <property type="entry name" value="Toll/Interleukin receptor TIR domain"/>
    <property type="match status" value="1"/>
</dbReference>
<evidence type="ECO:0000313" key="6">
    <source>
        <dbReference type="EMBL" id="KAG0565784.1"/>
    </source>
</evidence>
<dbReference type="PANTHER" id="PTHR32009">
    <property type="entry name" value="TMV RESISTANCE PROTEIN N-LIKE"/>
    <property type="match status" value="1"/>
</dbReference>
<dbReference type="PANTHER" id="PTHR32009:SF39">
    <property type="entry name" value="TIR DOMAIN-CONTAINING PROTEIN"/>
    <property type="match status" value="1"/>
</dbReference>
<evidence type="ECO:0000313" key="7">
    <source>
        <dbReference type="Proteomes" id="UP000822688"/>
    </source>
</evidence>
<proteinExistence type="predicted"/>
<dbReference type="PROSITE" id="PS50104">
    <property type="entry name" value="TIR"/>
    <property type="match status" value="1"/>
</dbReference>
<evidence type="ECO:0000256" key="1">
    <source>
        <dbReference type="ARBA" id="ARBA00011982"/>
    </source>
</evidence>
<reference evidence="6" key="1">
    <citation type="submission" date="2020-06" db="EMBL/GenBank/DDBJ databases">
        <title>WGS assembly of Ceratodon purpureus strain R40.</title>
        <authorList>
            <person name="Carey S.B."/>
            <person name="Jenkins J."/>
            <person name="Shu S."/>
            <person name="Lovell J.T."/>
            <person name="Sreedasyam A."/>
            <person name="Maumus F."/>
            <person name="Tiley G.P."/>
            <person name="Fernandez-Pozo N."/>
            <person name="Barry K."/>
            <person name="Chen C."/>
            <person name="Wang M."/>
            <person name="Lipzen A."/>
            <person name="Daum C."/>
            <person name="Saski C.A."/>
            <person name="Payton A.C."/>
            <person name="Mcbreen J.C."/>
            <person name="Conrad R.E."/>
            <person name="Kollar L.M."/>
            <person name="Olsson S."/>
            <person name="Huttunen S."/>
            <person name="Landis J.B."/>
            <person name="Wickett N.J."/>
            <person name="Johnson M.G."/>
            <person name="Rensing S.A."/>
            <person name="Grimwood J."/>
            <person name="Schmutz J."/>
            <person name="Mcdaniel S.F."/>
        </authorList>
    </citation>
    <scope>NUCLEOTIDE SEQUENCE</scope>
    <source>
        <strain evidence="6">R40</strain>
    </source>
</reference>
<evidence type="ECO:0000256" key="2">
    <source>
        <dbReference type="ARBA" id="ARBA00022801"/>
    </source>
</evidence>
<dbReference type="Gene3D" id="3.40.50.10140">
    <property type="entry name" value="Toll/interleukin-1 receptor homology (TIR) domain"/>
    <property type="match status" value="1"/>
</dbReference>
<keyword evidence="2" id="KW-0378">Hydrolase</keyword>
<organism evidence="6 7">
    <name type="scientific">Ceratodon purpureus</name>
    <name type="common">Fire moss</name>
    <name type="synonym">Dicranum purpureum</name>
    <dbReference type="NCBI Taxonomy" id="3225"/>
    <lineage>
        <taxon>Eukaryota</taxon>
        <taxon>Viridiplantae</taxon>
        <taxon>Streptophyta</taxon>
        <taxon>Embryophyta</taxon>
        <taxon>Bryophyta</taxon>
        <taxon>Bryophytina</taxon>
        <taxon>Bryopsida</taxon>
        <taxon>Dicranidae</taxon>
        <taxon>Pseudoditrichales</taxon>
        <taxon>Ditrichaceae</taxon>
        <taxon>Ceratodon</taxon>
    </lineage>
</organism>
<name>A0A8T0H5Y0_CERPU</name>
<keyword evidence="7" id="KW-1185">Reference proteome</keyword>
<evidence type="ECO:0000259" key="5">
    <source>
        <dbReference type="PROSITE" id="PS50104"/>
    </source>
</evidence>
<accession>A0A8T0H5Y0</accession>
<dbReference type="Pfam" id="PF01582">
    <property type="entry name" value="TIR"/>
    <property type="match status" value="1"/>
</dbReference>
<dbReference type="Proteomes" id="UP000822688">
    <property type="component" value="Chromosome 7"/>
</dbReference>
<sequence length="376" mass="44172">MDNFDVFLNHRGPDVKGGFISHLDEALRFAGLKPFVDKKSILKGIHAVRSVDEAMEKAKIHVAVVSRGYAESKWCLRELTAMMRSGKPVVPVFFDVEPTDLRRVQCGPFAEAFAKHSYRERREQVEEWADALRKLADVCGFSYRLADYRGDEAELKRELVGAIKCLMSKSTLASEDMEEVEEVEELNESEDSVRENIVRLLREIDVNRDVIDVGEPWKSKEWEEWKESWTSDEHAQGWKKFVESKEWNNRKKWKQSEWIAVSWKEYDKLGRQWFHIQTKTIEMYVYARLCCDSCLTKVKENLKFDFDMYGCPGTSEYVHRYRYEGMICEFTYDPDNTRFVVKGTVRPEAVLKKVRKVWKKAKVEVKSIQVTTWMSH</sequence>
<dbReference type="InterPro" id="IPR000157">
    <property type="entry name" value="TIR_dom"/>
</dbReference>
<dbReference type="EC" id="3.2.2.6" evidence="1"/>
<keyword evidence="3" id="KW-0520">NAD</keyword>
<dbReference type="AlphaFoldDB" id="A0A8T0H5Y0"/>